<accession>A0A132B9W8</accession>
<dbReference type="KEGG" id="psco:LY89DRAFT_279324"/>
<keyword evidence="3" id="KW-1185">Reference proteome</keyword>
<protein>
    <submittedName>
        <fullName evidence="2">Uncharacterized protein</fullName>
    </submittedName>
</protein>
<dbReference type="GeneID" id="28816171"/>
<feature type="compositionally biased region" description="Polar residues" evidence="1">
    <location>
        <begin position="72"/>
        <end position="84"/>
    </location>
</feature>
<name>A0A132B9W8_MOLSC</name>
<feature type="compositionally biased region" description="Low complexity" evidence="1">
    <location>
        <begin position="19"/>
        <end position="28"/>
    </location>
</feature>
<organism evidence="2 3">
    <name type="scientific">Mollisia scopiformis</name>
    <name type="common">Conifer needle endophyte fungus</name>
    <name type="synonym">Phialocephala scopiformis</name>
    <dbReference type="NCBI Taxonomy" id="149040"/>
    <lineage>
        <taxon>Eukaryota</taxon>
        <taxon>Fungi</taxon>
        <taxon>Dikarya</taxon>
        <taxon>Ascomycota</taxon>
        <taxon>Pezizomycotina</taxon>
        <taxon>Leotiomycetes</taxon>
        <taxon>Helotiales</taxon>
        <taxon>Mollisiaceae</taxon>
        <taxon>Mollisia</taxon>
    </lineage>
</organism>
<gene>
    <name evidence="2" type="ORF">LY89DRAFT_279324</name>
</gene>
<dbReference type="AlphaFoldDB" id="A0A132B9W8"/>
<evidence type="ECO:0000256" key="1">
    <source>
        <dbReference type="SAM" id="MobiDB-lite"/>
    </source>
</evidence>
<feature type="compositionally biased region" description="Low complexity" evidence="1">
    <location>
        <begin position="61"/>
        <end position="71"/>
    </location>
</feature>
<proteinExistence type="predicted"/>
<dbReference type="RefSeq" id="XP_018063557.1">
    <property type="nucleotide sequence ID" value="XM_018206445.1"/>
</dbReference>
<evidence type="ECO:0000313" key="3">
    <source>
        <dbReference type="Proteomes" id="UP000070700"/>
    </source>
</evidence>
<feature type="region of interest" description="Disordered" evidence="1">
    <location>
        <begin position="1"/>
        <end position="84"/>
    </location>
</feature>
<evidence type="ECO:0000313" key="2">
    <source>
        <dbReference type="EMBL" id="KUJ09202.1"/>
    </source>
</evidence>
<dbReference type="Proteomes" id="UP000070700">
    <property type="component" value="Unassembled WGS sequence"/>
</dbReference>
<dbReference type="InParanoid" id="A0A132B9W8"/>
<dbReference type="OrthoDB" id="10413807at2759"/>
<dbReference type="EMBL" id="KQ947432">
    <property type="protein sequence ID" value="KUJ09202.1"/>
    <property type="molecule type" value="Genomic_DNA"/>
</dbReference>
<reference evidence="2 3" key="1">
    <citation type="submission" date="2015-10" db="EMBL/GenBank/DDBJ databases">
        <title>Full genome of DAOMC 229536 Phialocephala scopiformis, a fungal endophyte of spruce producing the potent anti-insectan compound rugulosin.</title>
        <authorList>
            <consortium name="DOE Joint Genome Institute"/>
            <person name="Walker A.K."/>
            <person name="Frasz S.L."/>
            <person name="Seifert K.A."/>
            <person name="Miller J.D."/>
            <person name="Mondo S.J."/>
            <person name="Labutti K."/>
            <person name="Lipzen A."/>
            <person name="Dockter R."/>
            <person name="Kennedy M."/>
            <person name="Grigoriev I.V."/>
            <person name="Spatafora J.W."/>
        </authorList>
    </citation>
    <scope>NUCLEOTIDE SEQUENCE [LARGE SCALE GENOMIC DNA]</scope>
    <source>
        <strain evidence="2 3">CBS 120377</strain>
    </source>
</reference>
<sequence length="216" mass="23682">MFELQECHYQQPRKRQPAKKSMGSASSKKFPESQSQPDDTRHSTADVLAEPPNDTHCWPVSASSSTGTFSSPLENRSGNNLQGLDSLSETQNFIRTWSENSPWGLPREVGNATSLTSAPPPTEMSSVPDSNVSLWPLFTTDAEWQLDFDDQLTTLPTSAVKGATPIAVNDLDLSQSYNQPIQDSESSGLSRGLIEYLNLIEKVSANATILVKRIII</sequence>